<proteinExistence type="predicted"/>
<dbReference type="EMBL" id="MWDQ01000037">
    <property type="protein sequence ID" value="OQB74548.1"/>
    <property type="molecule type" value="Genomic_DNA"/>
</dbReference>
<dbReference type="Proteomes" id="UP000485562">
    <property type="component" value="Unassembled WGS sequence"/>
</dbReference>
<dbReference type="AlphaFoldDB" id="A0A1V6CCA2"/>
<reference evidence="1" key="1">
    <citation type="submission" date="2017-02" db="EMBL/GenBank/DDBJ databases">
        <title>Delving into the versatile metabolic prowess of the omnipresent phylum Bacteroidetes.</title>
        <authorList>
            <person name="Nobu M.K."/>
            <person name="Mei R."/>
            <person name="Narihiro T."/>
            <person name="Kuroda K."/>
            <person name="Liu W.-T."/>
        </authorList>
    </citation>
    <scope>NUCLEOTIDE SEQUENCE</scope>
    <source>
        <strain evidence="1">ADurb.Bin131</strain>
    </source>
</reference>
<accession>A0A1V6CCA2</accession>
<evidence type="ECO:0000313" key="1">
    <source>
        <dbReference type="EMBL" id="OQB74548.1"/>
    </source>
</evidence>
<organism evidence="1">
    <name type="scientific">candidate division TA06 bacterium ADurb.Bin131</name>
    <dbReference type="NCBI Taxonomy" id="1852827"/>
    <lineage>
        <taxon>Bacteria</taxon>
        <taxon>Bacteria division TA06</taxon>
    </lineage>
</organism>
<evidence type="ECO:0008006" key="2">
    <source>
        <dbReference type="Google" id="ProtNLM"/>
    </source>
</evidence>
<name>A0A1V6CCA2_UNCT6</name>
<gene>
    <name evidence="1" type="ORF">BWX89_00490</name>
</gene>
<comment type="caution">
    <text evidence="1">The sequence shown here is derived from an EMBL/GenBank/DDBJ whole genome shotgun (WGS) entry which is preliminary data.</text>
</comment>
<protein>
    <recommendedName>
        <fullName evidence="2">Glycosyl hydrolase-like 10 domain-containing protein</fullName>
    </recommendedName>
</protein>
<sequence>MKNFVLETLVDFPDDALSAPCVLNRAHIENFMKLLSENNIKRVIWGYYGDGHSGFLMPGIENDPSLIYDMNQYGYYAKTIDILENPLKVASEYAHKYGMEIYAYFKPYETGVSGDFSEGSPQARLWGRLYKIGGFLSWIDPFVVKNPTLRIKRKTDDLWQGIQSEVIDVIRLTKMDDSETRIKKENIEIWTGQINYRYKKKDIDFHYTETIEPSDRDVCDIYGNILTRKSAPVRVITLSGLNLKEPYFLITTNFSSGKPDFANAWDALLRAFNKQGREIPGVYATGTSIWFPEWEDFRTGGLCFDTGRGPELTYLDLPNNPAPGEEYNEGSRKFRSAGQAKAQGFVAFARGKNAYLPGGLCETEPEVKKFWITCIQEMIDADVDGIEFRVENHSCHTDTPQDYGFNDIVLDKISRKNKDIFKEISNIRTRAYTEFLTEASGLIRKSGRKVRINLNVDWFRPVSERPGSRRLAYPANIDFDWKQWIDDGIMDEAILRIFAKPFSGIFDDDQTAREMIERCFDKHIPLSVNRYIWANENLIEEFHKVYSNEKFNGFILYETWSFIDFLKDGNCRVSSRKFEPVVKMPDQLWKIKSSTGDMVSELLKQWKKLQ</sequence>
<dbReference type="Gene3D" id="3.20.20.80">
    <property type="entry name" value="Glycosidases"/>
    <property type="match status" value="1"/>
</dbReference>